<gene>
    <name evidence="2" type="ORF">C0Z18_12595</name>
</gene>
<dbReference type="Proteomes" id="UP000235616">
    <property type="component" value="Unassembled WGS sequence"/>
</dbReference>
<dbReference type="SUPFAM" id="SSF47240">
    <property type="entry name" value="Ferritin-like"/>
    <property type="match status" value="1"/>
</dbReference>
<dbReference type="RefSeq" id="WP_102645753.1">
    <property type="nucleotide sequence ID" value="NZ_PNYA01000010.1"/>
</dbReference>
<dbReference type="Pfam" id="PF04945">
    <property type="entry name" value="YHS"/>
    <property type="match status" value="1"/>
</dbReference>
<evidence type="ECO:0000313" key="3">
    <source>
        <dbReference type="Proteomes" id="UP000235616"/>
    </source>
</evidence>
<dbReference type="InterPro" id="IPR009078">
    <property type="entry name" value="Ferritin-like_SF"/>
</dbReference>
<sequence>METTDPVCGMQIDTEKAAATEVVLERTYHFCSTSCHEKFLANPDQYVTPRGSSPEHARRHGC</sequence>
<proteinExistence type="predicted"/>
<evidence type="ECO:0000259" key="1">
    <source>
        <dbReference type="SMART" id="SM00746"/>
    </source>
</evidence>
<dbReference type="AlphaFoldDB" id="A0A2N7VRA7"/>
<dbReference type="InterPro" id="IPR012348">
    <property type="entry name" value="RNR-like"/>
</dbReference>
<dbReference type="OrthoDB" id="9793685at2"/>
<name>A0A2N7VRA7_9BURK</name>
<dbReference type="Gene3D" id="1.10.620.20">
    <property type="entry name" value="Ribonucleotide Reductase, subunit A"/>
    <property type="match status" value="1"/>
</dbReference>
<evidence type="ECO:0000313" key="2">
    <source>
        <dbReference type="EMBL" id="PMS19680.1"/>
    </source>
</evidence>
<comment type="caution">
    <text evidence="2">The sequence shown here is derived from an EMBL/GenBank/DDBJ whole genome shotgun (WGS) entry which is preliminary data.</text>
</comment>
<dbReference type="GO" id="GO:0016491">
    <property type="term" value="F:oxidoreductase activity"/>
    <property type="evidence" value="ECO:0007669"/>
    <property type="project" value="InterPro"/>
</dbReference>
<dbReference type="EMBL" id="PNYA01000010">
    <property type="protein sequence ID" value="PMS19680.1"/>
    <property type="molecule type" value="Genomic_DNA"/>
</dbReference>
<protein>
    <submittedName>
        <fullName evidence="2">YHS domain-containing protein</fullName>
    </submittedName>
</protein>
<reference evidence="2 3" key="1">
    <citation type="submission" date="2018-01" db="EMBL/GenBank/DDBJ databases">
        <title>Whole genome analyses suggest that Burkholderia sensu lato contains two further novel genera in the rhizoxinica-symbiotica group Mycetohabitans gen. nov., and Trinickia gen. nov.: implications for the evolution of diazotrophy and nodulation in the Burkholderiaceae.</title>
        <authorList>
            <person name="Estrada-de los Santos P."/>
            <person name="Palmer M."/>
            <person name="Chavez-Ramirez B."/>
            <person name="Beukes C."/>
            <person name="Steenkamp E.T."/>
            <person name="Hirsch A.M."/>
            <person name="Manyaka P."/>
            <person name="Maluk M."/>
            <person name="Lafos M."/>
            <person name="Crook M."/>
            <person name="Gross E."/>
            <person name="Simon M.F."/>
            <person name="Bueno dos Reis Junior F."/>
            <person name="Poole P.S."/>
            <person name="Venter S.N."/>
            <person name="James E.K."/>
        </authorList>
    </citation>
    <scope>NUCLEOTIDE SEQUENCE [LARGE SCALE GENOMIC DNA]</scope>
    <source>
        <strain evidence="2 3">GIMN1.004</strain>
    </source>
</reference>
<organism evidence="2 3">
    <name type="scientific">Trinickia dabaoshanensis</name>
    <dbReference type="NCBI Taxonomy" id="564714"/>
    <lineage>
        <taxon>Bacteria</taxon>
        <taxon>Pseudomonadati</taxon>
        <taxon>Pseudomonadota</taxon>
        <taxon>Betaproteobacteria</taxon>
        <taxon>Burkholderiales</taxon>
        <taxon>Burkholderiaceae</taxon>
        <taxon>Trinickia</taxon>
    </lineage>
</organism>
<keyword evidence="3" id="KW-1185">Reference proteome</keyword>
<dbReference type="InterPro" id="IPR007029">
    <property type="entry name" value="YHS_dom"/>
</dbReference>
<accession>A0A2N7VRA7</accession>
<dbReference type="SMART" id="SM00746">
    <property type="entry name" value="TRASH"/>
    <property type="match status" value="1"/>
</dbReference>
<dbReference type="InterPro" id="IPR011017">
    <property type="entry name" value="TRASH_dom"/>
</dbReference>
<feature type="domain" description="TRASH" evidence="1">
    <location>
        <begin position="5"/>
        <end position="43"/>
    </location>
</feature>